<accession>A0ACD1GJD0</accession>
<organism evidence="1 2">
    <name type="scientific">Aspergillus brunneoviolaceus CBS 621.78</name>
    <dbReference type="NCBI Taxonomy" id="1450534"/>
    <lineage>
        <taxon>Eukaryota</taxon>
        <taxon>Fungi</taxon>
        <taxon>Dikarya</taxon>
        <taxon>Ascomycota</taxon>
        <taxon>Pezizomycotina</taxon>
        <taxon>Eurotiomycetes</taxon>
        <taxon>Eurotiomycetidae</taxon>
        <taxon>Eurotiales</taxon>
        <taxon>Aspergillaceae</taxon>
        <taxon>Aspergillus</taxon>
        <taxon>Aspergillus subgen. Circumdati</taxon>
    </lineage>
</organism>
<dbReference type="Proteomes" id="UP000249057">
    <property type="component" value="Unassembled WGS sequence"/>
</dbReference>
<name>A0ACD1GJD0_9EURO</name>
<gene>
    <name evidence="1" type="ORF">BO95DRAFT_439669</name>
</gene>
<evidence type="ECO:0000313" key="2">
    <source>
        <dbReference type="Proteomes" id="UP000249057"/>
    </source>
</evidence>
<keyword evidence="2" id="KW-1185">Reference proteome</keyword>
<reference evidence="1" key="1">
    <citation type="submission" date="2018-02" db="EMBL/GenBank/DDBJ databases">
        <title>The genomes of Aspergillus section Nigri reveals drivers in fungal speciation.</title>
        <authorList>
            <consortium name="DOE Joint Genome Institute"/>
            <person name="Vesth T.C."/>
            <person name="Nybo J."/>
            <person name="Theobald S."/>
            <person name="Brandl J."/>
            <person name="Frisvad J.C."/>
            <person name="Nielsen K.F."/>
            <person name="Lyhne E.K."/>
            <person name="Kogle M.E."/>
            <person name="Kuo A."/>
            <person name="Riley R."/>
            <person name="Clum A."/>
            <person name="Nolan M."/>
            <person name="Lipzen A."/>
            <person name="Salamov A."/>
            <person name="Henrissat B."/>
            <person name="Wiebenga A."/>
            <person name="De vries R.P."/>
            <person name="Grigoriev I.V."/>
            <person name="Mortensen U.H."/>
            <person name="Andersen M.R."/>
            <person name="Baker S.E."/>
        </authorList>
    </citation>
    <scope>NUCLEOTIDE SEQUENCE</scope>
    <source>
        <strain evidence="1">CBS 621.78</strain>
    </source>
</reference>
<dbReference type="EMBL" id="KZ825319">
    <property type="protein sequence ID" value="RAH49389.1"/>
    <property type="molecule type" value="Genomic_DNA"/>
</dbReference>
<protein>
    <submittedName>
        <fullName evidence="1">Uncharacterized protein</fullName>
    </submittedName>
</protein>
<sequence length="100" mass="11376">MLIRQQDWLYDEGEDTTKSVYVAKMDEIRFIAGPIIQRHREKAEAERQAVLQAQEEAAAKKRAEAEAQRKAEEEAKKAEEKADDTEMKDAPAEGEAKAQE</sequence>
<proteinExistence type="predicted"/>
<evidence type="ECO:0000313" key="1">
    <source>
        <dbReference type="EMBL" id="RAH49389.1"/>
    </source>
</evidence>